<dbReference type="EMBL" id="WNWR01000057">
    <property type="protein sequence ID" value="KAE9992464.1"/>
    <property type="molecule type" value="Genomic_DNA"/>
</dbReference>
<proteinExistence type="predicted"/>
<dbReference type="Proteomes" id="UP000447873">
    <property type="component" value="Unassembled WGS sequence"/>
</dbReference>
<dbReference type="Proteomes" id="UP000490939">
    <property type="component" value="Unassembled WGS sequence"/>
</dbReference>
<name>A0A8H3VTA8_VENIN</name>
<organism evidence="3 5">
    <name type="scientific">Venturia inaequalis</name>
    <name type="common">Apple scab fungus</name>
    <dbReference type="NCBI Taxonomy" id="5025"/>
    <lineage>
        <taxon>Eukaryota</taxon>
        <taxon>Fungi</taxon>
        <taxon>Dikarya</taxon>
        <taxon>Ascomycota</taxon>
        <taxon>Pezizomycotina</taxon>
        <taxon>Dothideomycetes</taxon>
        <taxon>Pleosporomycetidae</taxon>
        <taxon>Venturiales</taxon>
        <taxon>Venturiaceae</taxon>
        <taxon>Venturia</taxon>
    </lineage>
</organism>
<feature type="signal peptide" evidence="1">
    <location>
        <begin position="1"/>
        <end position="18"/>
    </location>
</feature>
<evidence type="ECO:0000313" key="5">
    <source>
        <dbReference type="Proteomes" id="UP000490939"/>
    </source>
</evidence>
<feature type="chain" id="PRO_5044690950" evidence="1">
    <location>
        <begin position="19"/>
        <end position="139"/>
    </location>
</feature>
<accession>A0A8H3VTA8</accession>
<keyword evidence="5" id="KW-1185">Reference proteome</keyword>
<protein>
    <submittedName>
        <fullName evidence="3">Uncharacterized protein</fullName>
    </submittedName>
</protein>
<dbReference type="AlphaFoldDB" id="A0A8H3VTA8"/>
<evidence type="ECO:0000313" key="2">
    <source>
        <dbReference type="EMBL" id="KAE9989178.1"/>
    </source>
</evidence>
<comment type="caution">
    <text evidence="3">The sequence shown here is derived from an EMBL/GenBank/DDBJ whole genome shotgun (WGS) entry which is preliminary data.</text>
</comment>
<evidence type="ECO:0000313" key="4">
    <source>
        <dbReference type="Proteomes" id="UP000447873"/>
    </source>
</evidence>
<gene>
    <name evidence="3" type="ORF">EG327_008853</name>
    <name evidence="2" type="ORF">EG328_000110</name>
</gene>
<reference evidence="3 5" key="1">
    <citation type="submission" date="2019-07" db="EMBL/GenBank/DDBJ databases">
        <title>Venturia inaequalis Genome Resource.</title>
        <authorList>
            <person name="Lichtner F.J."/>
        </authorList>
    </citation>
    <scope>NUCLEOTIDE SEQUENCE [LARGE SCALE GENOMIC DNA]</scope>
    <source>
        <strain evidence="2 4">120213</strain>
        <strain evidence="3 5">DMI_063113</strain>
    </source>
</reference>
<keyword evidence="1" id="KW-0732">Signal</keyword>
<sequence length="139" mass="15262">MKLLYSLFVSLLAASVSARKHRLCCCAGFNACNQFVCDDYSTQSIVNAGGGRYVRSTKSWDKDQGAPIGGLMNWMYAETRDHGDDTLLGGDEISDLCNKFRMSSRCFNPRARYWNEGLTIKGRTVETPAKLPPPVVGGG</sequence>
<feature type="non-terminal residue" evidence="3">
    <location>
        <position position="139"/>
    </location>
</feature>
<dbReference type="EMBL" id="WNWS01000001">
    <property type="protein sequence ID" value="KAE9989178.1"/>
    <property type="molecule type" value="Genomic_DNA"/>
</dbReference>
<evidence type="ECO:0000313" key="3">
    <source>
        <dbReference type="EMBL" id="KAE9992464.1"/>
    </source>
</evidence>
<evidence type="ECO:0000256" key="1">
    <source>
        <dbReference type="SAM" id="SignalP"/>
    </source>
</evidence>